<name>A0ABS3T6W0_9BACT</name>
<feature type="compositionally biased region" description="Basic and acidic residues" evidence="5">
    <location>
        <begin position="577"/>
        <end position="594"/>
    </location>
</feature>
<dbReference type="InterPro" id="IPR027417">
    <property type="entry name" value="P-loop_NTPase"/>
</dbReference>
<organism evidence="7 8">
    <name type="scientific">Hymenobacter defluvii</name>
    <dbReference type="NCBI Taxonomy" id="2054411"/>
    <lineage>
        <taxon>Bacteria</taxon>
        <taxon>Pseudomonadati</taxon>
        <taxon>Bacteroidota</taxon>
        <taxon>Cytophagia</taxon>
        <taxon>Cytophagales</taxon>
        <taxon>Hymenobacteraceae</taxon>
        <taxon>Hymenobacter</taxon>
    </lineage>
</organism>
<dbReference type="Pfam" id="PF13307">
    <property type="entry name" value="Helicase_C_2"/>
    <property type="match status" value="1"/>
</dbReference>
<evidence type="ECO:0000256" key="5">
    <source>
        <dbReference type="SAM" id="MobiDB-lite"/>
    </source>
</evidence>
<protein>
    <submittedName>
        <fullName evidence="7">ATP-dependent DNA helicase</fullName>
    </submittedName>
</protein>
<evidence type="ECO:0000259" key="6">
    <source>
        <dbReference type="PROSITE" id="PS51193"/>
    </source>
</evidence>
<keyword evidence="8" id="KW-1185">Reference proteome</keyword>
<evidence type="ECO:0000256" key="1">
    <source>
        <dbReference type="ARBA" id="ARBA00022741"/>
    </source>
</evidence>
<evidence type="ECO:0000256" key="3">
    <source>
        <dbReference type="ARBA" id="ARBA00022840"/>
    </source>
</evidence>
<dbReference type="Gene3D" id="3.40.50.300">
    <property type="entry name" value="P-loop containing nucleotide triphosphate hydrolases"/>
    <property type="match status" value="2"/>
</dbReference>
<evidence type="ECO:0000256" key="4">
    <source>
        <dbReference type="ARBA" id="ARBA00038058"/>
    </source>
</evidence>
<evidence type="ECO:0000313" key="8">
    <source>
        <dbReference type="Proteomes" id="UP000670527"/>
    </source>
</evidence>
<dbReference type="GO" id="GO:0004386">
    <property type="term" value="F:helicase activity"/>
    <property type="evidence" value="ECO:0007669"/>
    <property type="project" value="UniProtKB-KW"/>
</dbReference>
<dbReference type="InterPro" id="IPR045028">
    <property type="entry name" value="DinG/Rad3-like"/>
</dbReference>
<feature type="region of interest" description="Disordered" evidence="5">
    <location>
        <begin position="238"/>
        <end position="262"/>
    </location>
</feature>
<proteinExistence type="inferred from homology"/>
<dbReference type="PANTHER" id="PTHR11472:SF34">
    <property type="entry name" value="REGULATOR OF TELOMERE ELONGATION HELICASE 1"/>
    <property type="match status" value="1"/>
</dbReference>
<keyword evidence="3" id="KW-0067">ATP-binding</keyword>
<dbReference type="RefSeq" id="WP_208306131.1">
    <property type="nucleotide sequence ID" value="NZ_JAGETX010000001.1"/>
</dbReference>
<evidence type="ECO:0000256" key="2">
    <source>
        <dbReference type="ARBA" id="ARBA00022801"/>
    </source>
</evidence>
<dbReference type="Proteomes" id="UP000670527">
    <property type="component" value="Unassembled WGS sequence"/>
</dbReference>
<feature type="region of interest" description="Disordered" evidence="5">
    <location>
        <begin position="575"/>
        <end position="594"/>
    </location>
</feature>
<dbReference type="PROSITE" id="PS51193">
    <property type="entry name" value="HELICASE_ATP_BIND_2"/>
    <property type="match status" value="1"/>
</dbReference>
<dbReference type="InterPro" id="IPR006555">
    <property type="entry name" value="ATP-dep_Helicase_C"/>
</dbReference>
<reference evidence="7 8" key="1">
    <citation type="submission" date="2021-03" db="EMBL/GenBank/DDBJ databases">
        <authorList>
            <person name="Kim M.K."/>
        </authorList>
    </citation>
    <scope>NUCLEOTIDE SEQUENCE [LARGE SCALE GENOMIC DNA]</scope>
    <source>
        <strain evidence="7 8">BT507</strain>
    </source>
</reference>
<dbReference type="SMART" id="SM00491">
    <property type="entry name" value="HELICc2"/>
    <property type="match status" value="1"/>
</dbReference>
<keyword evidence="1" id="KW-0547">Nucleotide-binding</keyword>
<dbReference type="PANTHER" id="PTHR11472">
    <property type="entry name" value="DNA REPAIR DEAD HELICASE RAD3/XP-D SUBFAMILY MEMBER"/>
    <property type="match status" value="1"/>
</dbReference>
<sequence>MSLFDSAAKPVRAAVVHVFATGPYQPGNGHGLLHVGLLPLVPDAQVQAWLLNPEREHSAAVFQACRISNEKAAEAPTWLESKAEVQAAFAQFDALLILDRAGQPSPERLWLEQVVLADMPKAPICVALDELLAFFLPHEVLDDADDLKEKLLADKAWRERLGYEKSLPQLPFVLHAMRRSVRWVLASLLRVQGAGSGSWLPAYALLHSIVVDATRRPVALRGFRLLRALAQQPDCCDDTLAPTETTREATQRRLPKPAPFPERPQAQQAQQLLLEWLARWRDQPDDATTPGLGINQVLKEEHVIEAFADLRKQVGADELKVREPQLRYARFVARAIAGEEGPYALEAGTGTGKTFGYLVPALEYLRIAPGAAVIVATSTKNLQEQMQHGELPALLRQPDGKRVPRYAAIRTAMLKGKNCYLCAEALGRNFEASFERTADWAERLAWLYLALRLRDTHGEVENIAPQVADRLGGALFGLLRRVTADRACRHGKLPDRTACVYPAHRKRAEEANLIIVNHHKLALLPPQLLERAKVCIVDEADRFPDNFRSALARTFNARELVEEIVEPLLGGPSAVPRRLEEAAPTEKERTRRPPEGLLRELDARFSDEEYALWSKIPLDERPGAIDAEQRAYEAWDEARLHDLVNHAALLHQVAEAMHDTPAAADALHTAHLASAAAAAAADPLRRRRALRTVRQAVEAVREPLLVSRNALQEIGQHFLPAGREAVRLPFPLGETHWQDEVWVRPAYGGRGGRMALAEPLQAALRPLLAPLTAAARELGLIARQLGTALNLCNAVDMDEEESDSPPDHDERLRLRTVRLVDTALGQVEVLTRLLGEFPCRGFVPVLERTRDHDELGWNLIRKPYDLWPYLTTHDPTSLAVLEQLEDEPAATFAERQAVARQAAGRLANEPATPLFDLFRTVIFTSATLYVENKLDYFRRQLDQRVPFVAEERIASVFDFKDEEREPVLGSIPAYLPPFRAGLTPAALENWRVAQLRTLLPLLVALEGRTLVLFTSVEDLRFAADWLAGPLAAHDIELICQRGASQWEIRRFRRVAQSVLLGVDRMWTGVDFAGPTLSQVIVWRLPFPSLGDVLISHRKRYEADDVFWNQFYRPAARLKLRQGFGRLVRREKDRGAFVILDARVAATFYADVLEELEIPLTPDPHAHALLTRTTGPLLHLLKLGTEFQRRGLSLEKLLGLLGG</sequence>
<accession>A0ABS3T6W0</accession>
<keyword evidence="2" id="KW-0378">Hydrolase</keyword>
<comment type="similarity">
    <text evidence="4">Belongs to the helicase family. DinG subfamily.</text>
</comment>
<dbReference type="SUPFAM" id="SSF52540">
    <property type="entry name" value="P-loop containing nucleoside triphosphate hydrolases"/>
    <property type="match status" value="1"/>
</dbReference>
<keyword evidence="7" id="KW-0347">Helicase</keyword>
<feature type="domain" description="Helicase ATP-binding" evidence="6">
    <location>
        <begin position="311"/>
        <end position="602"/>
    </location>
</feature>
<dbReference type="InterPro" id="IPR014013">
    <property type="entry name" value="Helic_SF1/SF2_ATP-bd_DinG/Rad3"/>
</dbReference>
<comment type="caution">
    <text evidence="7">The sequence shown here is derived from an EMBL/GenBank/DDBJ whole genome shotgun (WGS) entry which is preliminary data.</text>
</comment>
<dbReference type="EMBL" id="JAGETX010000001">
    <property type="protein sequence ID" value="MBO3269387.1"/>
    <property type="molecule type" value="Genomic_DNA"/>
</dbReference>
<gene>
    <name evidence="7" type="ORF">J4D97_01910</name>
</gene>
<evidence type="ECO:0000313" key="7">
    <source>
        <dbReference type="EMBL" id="MBO3269387.1"/>
    </source>
</evidence>